<keyword evidence="1" id="KW-0805">Transcription regulation</keyword>
<dbReference type="Proteomes" id="UP000544107">
    <property type="component" value="Unassembled WGS sequence"/>
</dbReference>
<dbReference type="InterPro" id="IPR011711">
    <property type="entry name" value="GntR_C"/>
</dbReference>
<dbReference type="RefSeq" id="WP_234801593.1">
    <property type="nucleotide sequence ID" value="NZ_JACIED010000003.1"/>
</dbReference>
<dbReference type="PANTHER" id="PTHR43537">
    <property type="entry name" value="TRANSCRIPTIONAL REGULATOR, GNTR FAMILY"/>
    <property type="match status" value="1"/>
</dbReference>
<keyword evidence="3" id="KW-0804">Transcription</keyword>
<evidence type="ECO:0000259" key="4">
    <source>
        <dbReference type="PROSITE" id="PS50949"/>
    </source>
</evidence>
<dbReference type="AlphaFoldDB" id="A0A7W6MUK3"/>
<dbReference type="CDD" id="cd07377">
    <property type="entry name" value="WHTH_GntR"/>
    <property type="match status" value="1"/>
</dbReference>
<dbReference type="InterPro" id="IPR036388">
    <property type="entry name" value="WH-like_DNA-bd_sf"/>
</dbReference>
<dbReference type="PANTHER" id="PTHR43537:SF50">
    <property type="entry name" value="TRANSCRIPTIONAL REGULATORY PROTEIN"/>
    <property type="match status" value="1"/>
</dbReference>
<dbReference type="InterPro" id="IPR008920">
    <property type="entry name" value="TF_FadR/GntR_C"/>
</dbReference>
<gene>
    <name evidence="5" type="ORF">GGQ71_002489</name>
</gene>
<dbReference type="InterPro" id="IPR000524">
    <property type="entry name" value="Tscrpt_reg_HTH_GntR"/>
</dbReference>
<comment type="caution">
    <text evidence="5">The sequence shown here is derived from an EMBL/GenBank/DDBJ whole genome shotgun (WGS) entry which is preliminary data.</text>
</comment>
<name>A0A7W6MUK3_9HYPH</name>
<feature type="domain" description="HTH gntR-type" evidence="4">
    <location>
        <begin position="25"/>
        <end position="92"/>
    </location>
</feature>
<dbReference type="SUPFAM" id="SSF46785">
    <property type="entry name" value="Winged helix' DNA-binding domain"/>
    <property type="match status" value="1"/>
</dbReference>
<dbReference type="GO" id="GO:0003700">
    <property type="term" value="F:DNA-binding transcription factor activity"/>
    <property type="evidence" value="ECO:0007669"/>
    <property type="project" value="InterPro"/>
</dbReference>
<reference evidence="5 6" key="1">
    <citation type="submission" date="2020-08" db="EMBL/GenBank/DDBJ databases">
        <title>Genomic Encyclopedia of Type Strains, Phase IV (KMG-IV): sequencing the most valuable type-strain genomes for metagenomic binning, comparative biology and taxonomic classification.</title>
        <authorList>
            <person name="Goeker M."/>
        </authorList>
    </citation>
    <scope>NUCLEOTIDE SEQUENCE [LARGE SCALE GENOMIC DNA]</scope>
    <source>
        <strain evidence="5 6">DSM 100021</strain>
    </source>
</reference>
<dbReference type="Gene3D" id="1.20.120.530">
    <property type="entry name" value="GntR ligand-binding domain-like"/>
    <property type="match status" value="1"/>
</dbReference>
<proteinExistence type="predicted"/>
<dbReference type="Pfam" id="PF00392">
    <property type="entry name" value="GntR"/>
    <property type="match status" value="1"/>
</dbReference>
<dbReference type="SMART" id="SM00345">
    <property type="entry name" value="HTH_GNTR"/>
    <property type="match status" value="1"/>
</dbReference>
<sequence>MKRAAMDDDNEPASAAPYAVAIKRASLHHHVVDKLREMISRGDLPAGERLNEVALAQAIGVSRTPMREAVKLLASEGLLELLPGRGARVRQFSAKELLDVFDVLGALERHAIEVAVSRMTPKALSEIERLHNQMLDAYKKRSQKAYFKSNQKLHALIVELSGNPALSNAHITLTKQSVHNRHETLLSDQRWQESVAEHQAIFDAIVEGDAIRAGVLMLDHSRRTGAAVVDAARSANELRMGVEQARKTRPA</sequence>
<dbReference type="SUPFAM" id="SSF48008">
    <property type="entry name" value="GntR ligand-binding domain-like"/>
    <property type="match status" value="1"/>
</dbReference>
<dbReference type="PROSITE" id="PS50949">
    <property type="entry name" value="HTH_GNTR"/>
    <property type="match status" value="1"/>
</dbReference>
<evidence type="ECO:0000256" key="2">
    <source>
        <dbReference type="ARBA" id="ARBA00023125"/>
    </source>
</evidence>
<protein>
    <submittedName>
        <fullName evidence="5">DNA-binding GntR family transcriptional regulator</fullName>
    </submittedName>
</protein>
<keyword evidence="2 5" id="KW-0238">DNA-binding</keyword>
<dbReference type="PRINTS" id="PR00035">
    <property type="entry name" value="HTHGNTR"/>
</dbReference>
<evidence type="ECO:0000256" key="1">
    <source>
        <dbReference type="ARBA" id="ARBA00023015"/>
    </source>
</evidence>
<accession>A0A7W6MUK3</accession>
<dbReference type="SMART" id="SM00895">
    <property type="entry name" value="FCD"/>
    <property type="match status" value="1"/>
</dbReference>
<dbReference type="Gene3D" id="1.10.10.10">
    <property type="entry name" value="Winged helix-like DNA-binding domain superfamily/Winged helix DNA-binding domain"/>
    <property type="match status" value="1"/>
</dbReference>
<dbReference type="InterPro" id="IPR036390">
    <property type="entry name" value="WH_DNA-bd_sf"/>
</dbReference>
<evidence type="ECO:0000256" key="3">
    <source>
        <dbReference type="ARBA" id="ARBA00023163"/>
    </source>
</evidence>
<organism evidence="5 6">
    <name type="scientific">Allorhizobium taibaishanense</name>
    <dbReference type="NCBI Taxonomy" id="887144"/>
    <lineage>
        <taxon>Bacteria</taxon>
        <taxon>Pseudomonadati</taxon>
        <taxon>Pseudomonadota</taxon>
        <taxon>Alphaproteobacteria</taxon>
        <taxon>Hyphomicrobiales</taxon>
        <taxon>Rhizobiaceae</taxon>
        <taxon>Rhizobium/Agrobacterium group</taxon>
        <taxon>Allorhizobium</taxon>
    </lineage>
</organism>
<evidence type="ECO:0000313" key="6">
    <source>
        <dbReference type="Proteomes" id="UP000544107"/>
    </source>
</evidence>
<dbReference type="Pfam" id="PF07729">
    <property type="entry name" value="FCD"/>
    <property type="match status" value="1"/>
</dbReference>
<evidence type="ECO:0000313" key="5">
    <source>
        <dbReference type="EMBL" id="MBB4008209.1"/>
    </source>
</evidence>
<dbReference type="EMBL" id="JACIED010000003">
    <property type="protein sequence ID" value="MBB4008209.1"/>
    <property type="molecule type" value="Genomic_DNA"/>
</dbReference>
<dbReference type="GO" id="GO:0003677">
    <property type="term" value="F:DNA binding"/>
    <property type="evidence" value="ECO:0007669"/>
    <property type="project" value="UniProtKB-KW"/>
</dbReference>